<dbReference type="Proteomes" id="UP001370758">
    <property type="component" value="Unassembled WGS sequence"/>
</dbReference>
<sequence>MKEKTEETNRYRGNGEYDQRRLGRRRPACPFHFDSSGRIIVGFNSTELLWEHIRISGCTLPSGYKCEGGAGKICEKVWEKGKKWFHDGEWKLFTKHIATYHRTSDPKDPKFQYGVGADGYYCGFCVKKVSTNTHRTIIDHLQSEHYKDGKHEDVRTWVRFSEVDMQSPEAARAKNREAVAREDRILANDAVRTQKLPKAEDLEITWEDGLQSLSSGGLLARFAIGGCGTVEEVDHIVATLFLNPGAWVSKQKGELG</sequence>
<protein>
    <recommendedName>
        <fullName evidence="3">C2H2-type domain-containing protein</fullName>
    </recommendedName>
</protein>
<evidence type="ECO:0000313" key="2">
    <source>
        <dbReference type="Proteomes" id="UP001370758"/>
    </source>
</evidence>
<evidence type="ECO:0008006" key="3">
    <source>
        <dbReference type="Google" id="ProtNLM"/>
    </source>
</evidence>
<name>A0AAV9W0N4_9PEZI</name>
<dbReference type="AlphaFoldDB" id="A0AAV9W0N4"/>
<comment type="caution">
    <text evidence="1">The sequence shown here is derived from an EMBL/GenBank/DDBJ whole genome shotgun (WGS) entry which is preliminary data.</text>
</comment>
<reference evidence="1 2" key="1">
    <citation type="submission" date="2023-08" db="EMBL/GenBank/DDBJ databases">
        <authorList>
            <person name="Palmer J.M."/>
        </authorList>
    </citation>
    <scope>NUCLEOTIDE SEQUENCE [LARGE SCALE GENOMIC DNA]</scope>
    <source>
        <strain evidence="1 2">TWF481</strain>
    </source>
</reference>
<keyword evidence="2" id="KW-1185">Reference proteome</keyword>
<evidence type="ECO:0000313" key="1">
    <source>
        <dbReference type="EMBL" id="KAK6500021.1"/>
    </source>
</evidence>
<organism evidence="1 2">
    <name type="scientific">Arthrobotrys musiformis</name>
    <dbReference type="NCBI Taxonomy" id="47236"/>
    <lineage>
        <taxon>Eukaryota</taxon>
        <taxon>Fungi</taxon>
        <taxon>Dikarya</taxon>
        <taxon>Ascomycota</taxon>
        <taxon>Pezizomycotina</taxon>
        <taxon>Orbiliomycetes</taxon>
        <taxon>Orbiliales</taxon>
        <taxon>Orbiliaceae</taxon>
        <taxon>Arthrobotrys</taxon>
    </lineage>
</organism>
<dbReference type="EMBL" id="JAVHJL010000007">
    <property type="protein sequence ID" value="KAK6500021.1"/>
    <property type="molecule type" value="Genomic_DNA"/>
</dbReference>
<proteinExistence type="predicted"/>
<accession>A0AAV9W0N4</accession>
<gene>
    <name evidence="1" type="ORF">TWF481_010380</name>
</gene>